<dbReference type="GO" id="GO:0000155">
    <property type="term" value="F:phosphorelay sensor kinase activity"/>
    <property type="evidence" value="ECO:0007669"/>
    <property type="project" value="InterPro"/>
</dbReference>
<evidence type="ECO:0000313" key="14">
    <source>
        <dbReference type="Proteomes" id="UP000256999"/>
    </source>
</evidence>
<dbReference type="SUPFAM" id="SSF55874">
    <property type="entry name" value="ATPase domain of HSP90 chaperone/DNA topoisomerase II/histidine kinase"/>
    <property type="match status" value="1"/>
</dbReference>
<name>A0A3E0UDT5_9GAMM</name>
<dbReference type="InterPro" id="IPR003660">
    <property type="entry name" value="HAMP_dom"/>
</dbReference>
<evidence type="ECO:0000256" key="10">
    <source>
        <dbReference type="SAM" id="Phobius"/>
    </source>
</evidence>
<evidence type="ECO:0000259" key="12">
    <source>
        <dbReference type="PROSITE" id="PS50885"/>
    </source>
</evidence>
<comment type="catalytic activity">
    <reaction evidence="1">
        <text>ATP + protein L-histidine = ADP + protein N-phospho-L-histidine.</text>
        <dbReference type="EC" id="2.7.13.3"/>
    </reaction>
</comment>
<dbReference type="SMART" id="SM00388">
    <property type="entry name" value="HisKA"/>
    <property type="match status" value="1"/>
</dbReference>
<keyword evidence="6 10" id="KW-0812">Transmembrane</keyword>
<dbReference type="EMBL" id="QUOV01000001">
    <property type="protein sequence ID" value="REL35000.1"/>
    <property type="molecule type" value="Genomic_DNA"/>
</dbReference>
<dbReference type="CDD" id="cd00082">
    <property type="entry name" value="HisKA"/>
    <property type="match status" value="1"/>
</dbReference>
<dbReference type="Pfam" id="PF02518">
    <property type="entry name" value="HATPase_c"/>
    <property type="match status" value="1"/>
</dbReference>
<feature type="domain" description="Histidine kinase" evidence="11">
    <location>
        <begin position="217"/>
        <end position="414"/>
    </location>
</feature>
<dbReference type="InterPro" id="IPR003594">
    <property type="entry name" value="HATPase_dom"/>
</dbReference>
<protein>
    <recommendedName>
        <fullName evidence="3">histidine kinase</fullName>
        <ecNumber evidence="3">2.7.13.3</ecNumber>
    </recommendedName>
</protein>
<dbReference type="AlphaFoldDB" id="A0A3E0UDT5"/>
<dbReference type="SUPFAM" id="SSF47384">
    <property type="entry name" value="Homodimeric domain of signal transducing histidine kinase"/>
    <property type="match status" value="1"/>
</dbReference>
<evidence type="ECO:0000256" key="6">
    <source>
        <dbReference type="ARBA" id="ARBA00022692"/>
    </source>
</evidence>
<evidence type="ECO:0000256" key="7">
    <source>
        <dbReference type="ARBA" id="ARBA00022777"/>
    </source>
</evidence>
<evidence type="ECO:0000313" key="13">
    <source>
        <dbReference type="EMBL" id="REL35000.1"/>
    </source>
</evidence>
<evidence type="ECO:0000256" key="5">
    <source>
        <dbReference type="ARBA" id="ARBA00022679"/>
    </source>
</evidence>
<reference evidence="13 14" key="1">
    <citation type="submission" date="2018-08" db="EMBL/GenBank/DDBJ databases">
        <title>Thalassotalea euphylliae genome.</title>
        <authorList>
            <person name="Summers S."/>
            <person name="Rice S.A."/>
            <person name="Freckelton M.L."/>
            <person name="Nedved B.T."/>
            <person name="Hadfield M.G."/>
        </authorList>
    </citation>
    <scope>NUCLEOTIDE SEQUENCE [LARGE SCALE GENOMIC DNA]</scope>
    <source>
        <strain evidence="13 14">H2</strain>
    </source>
</reference>
<dbReference type="Gene3D" id="6.10.340.10">
    <property type="match status" value="1"/>
</dbReference>
<dbReference type="Proteomes" id="UP000256999">
    <property type="component" value="Unassembled WGS sequence"/>
</dbReference>
<feature type="domain" description="HAMP" evidence="12">
    <location>
        <begin position="156"/>
        <end position="209"/>
    </location>
</feature>
<evidence type="ECO:0000256" key="8">
    <source>
        <dbReference type="ARBA" id="ARBA00022989"/>
    </source>
</evidence>
<proteinExistence type="predicted"/>
<dbReference type="OrthoDB" id="9121563at2"/>
<dbReference type="PROSITE" id="PS50885">
    <property type="entry name" value="HAMP"/>
    <property type="match status" value="1"/>
</dbReference>
<evidence type="ECO:0000256" key="4">
    <source>
        <dbReference type="ARBA" id="ARBA00022553"/>
    </source>
</evidence>
<evidence type="ECO:0000256" key="3">
    <source>
        <dbReference type="ARBA" id="ARBA00012438"/>
    </source>
</evidence>
<keyword evidence="5" id="KW-0808">Transferase</keyword>
<evidence type="ECO:0000256" key="2">
    <source>
        <dbReference type="ARBA" id="ARBA00004370"/>
    </source>
</evidence>
<accession>A0A3E0UDT5</accession>
<dbReference type="InterPro" id="IPR036890">
    <property type="entry name" value="HATPase_C_sf"/>
</dbReference>
<evidence type="ECO:0000256" key="1">
    <source>
        <dbReference type="ARBA" id="ARBA00000085"/>
    </source>
</evidence>
<keyword evidence="9" id="KW-0902">Two-component regulatory system</keyword>
<dbReference type="InterPro" id="IPR036097">
    <property type="entry name" value="HisK_dim/P_sf"/>
</dbReference>
<dbReference type="PANTHER" id="PTHR45436:SF16">
    <property type="entry name" value="HISTIDINE KINASE"/>
    <property type="match status" value="1"/>
</dbReference>
<dbReference type="SMART" id="SM00387">
    <property type="entry name" value="HATPase_c"/>
    <property type="match status" value="1"/>
</dbReference>
<keyword evidence="7 13" id="KW-0418">Kinase</keyword>
<dbReference type="InterPro" id="IPR050428">
    <property type="entry name" value="TCS_sensor_his_kinase"/>
</dbReference>
<sequence>MFSQIRSRILAYFIGLVLLISVLFGALSFLFTYYVEDSLFVSLLEQEKVLVEAQISAGQPIQPQLNFVRYYPSAQQLPTAISDVLKDEPERIEFSGVKQNNKAHYHLVRLGDGFLVAEVSDYLVVRNIKGGMAKTHAVFIGMLIIVALWLAWSFAKRLIKPIEQLNAVLIQVKGDELPNGFAKQFHQDEIGLFAKELERAIDRVRAFIAREQHFTRDISHELRTPLAITQGAITLLNDTSLTKEQLPLVERITSAQQQMQLCIEGLLALAREGETKHEPLPLLAVIEAAIVEHHQLIEDKAIELEVNVSNTATVTANPQALRIVIGNLIANAFSHTEQGKIDIDWQSPRLIISNTSESIAQDILPNVFESGTKGNQSQGLGIGLSLAKRLCDQQAIGIALASDNHGTTATLTFA</sequence>
<feature type="transmembrane region" description="Helical" evidence="10">
    <location>
        <begin position="12"/>
        <end position="35"/>
    </location>
</feature>
<gene>
    <name evidence="13" type="ORF">DXX92_06255</name>
</gene>
<dbReference type="InterPro" id="IPR003661">
    <property type="entry name" value="HisK_dim/P_dom"/>
</dbReference>
<feature type="transmembrane region" description="Helical" evidence="10">
    <location>
        <begin position="136"/>
        <end position="155"/>
    </location>
</feature>
<dbReference type="Gene3D" id="3.30.565.10">
    <property type="entry name" value="Histidine kinase-like ATPase, C-terminal domain"/>
    <property type="match status" value="1"/>
</dbReference>
<keyword evidence="10" id="KW-0472">Membrane</keyword>
<evidence type="ECO:0000256" key="9">
    <source>
        <dbReference type="ARBA" id="ARBA00023012"/>
    </source>
</evidence>
<dbReference type="EC" id="2.7.13.3" evidence="3"/>
<keyword evidence="8 10" id="KW-1133">Transmembrane helix</keyword>
<dbReference type="PROSITE" id="PS50109">
    <property type="entry name" value="HIS_KIN"/>
    <property type="match status" value="1"/>
</dbReference>
<dbReference type="Pfam" id="PF00512">
    <property type="entry name" value="HisKA"/>
    <property type="match status" value="1"/>
</dbReference>
<comment type="caution">
    <text evidence="13">The sequence shown here is derived from an EMBL/GenBank/DDBJ whole genome shotgun (WGS) entry which is preliminary data.</text>
</comment>
<dbReference type="PANTHER" id="PTHR45436">
    <property type="entry name" value="SENSOR HISTIDINE KINASE YKOH"/>
    <property type="match status" value="1"/>
</dbReference>
<comment type="subcellular location">
    <subcellularLocation>
        <location evidence="2">Membrane</location>
    </subcellularLocation>
</comment>
<keyword evidence="4" id="KW-0597">Phosphoprotein</keyword>
<organism evidence="13 14">
    <name type="scientific">Thalassotalea euphylliae</name>
    <dbReference type="NCBI Taxonomy" id="1655234"/>
    <lineage>
        <taxon>Bacteria</taxon>
        <taxon>Pseudomonadati</taxon>
        <taxon>Pseudomonadota</taxon>
        <taxon>Gammaproteobacteria</taxon>
        <taxon>Alteromonadales</taxon>
        <taxon>Colwelliaceae</taxon>
        <taxon>Thalassotalea</taxon>
    </lineage>
</organism>
<evidence type="ECO:0000259" key="11">
    <source>
        <dbReference type="PROSITE" id="PS50109"/>
    </source>
</evidence>
<dbReference type="InterPro" id="IPR005467">
    <property type="entry name" value="His_kinase_dom"/>
</dbReference>
<dbReference type="Gene3D" id="1.10.287.130">
    <property type="match status" value="1"/>
</dbReference>
<dbReference type="GO" id="GO:0005886">
    <property type="term" value="C:plasma membrane"/>
    <property type="evidence" value="ECO:0007669"/>
    <property type="project" value="TreeGrafter"/>
</dbReference>
<dbReference type="RefSeq" id="WP_115999674.1">
    <property type="nucleotide sequence ID" value="NZ_QUOV01000001.1"/>
</dbReference>